<sequence>MKIAVTGASGLIGNALVPALRADGHEVVRLVRRTPRTADEHRWEPQHRSIDPALLRDVDAVVNLAGTPIRPRPFTARYRRDLLASRVDSTSTISEALAVVAAEEPGRRRVLLSASAVGYYGDTGGRVTDEQAPPGDDFLARLCVQWEDATRPAADAGVRVVTLRTGLVIGRGAMLVRILGTVFRAGLGGRMGSGHQYWPWVSLADEVGAIRFLLTAEDVSGPVNLTGPDPVTNADFVRDLARAVHRPAVLPVPAPVIRLALGEFGRSSVLAGQRAVPARLRAAGYDFTHHDLPAALRDALARG</sequence>
<evidence type="ECO:0000256" key="1">
    <source>
        <dbReference type="ARBA" id="ARBA00009353"/>
    </source>
</evidence>
<evidence type="ECO:0000313" key="4">
    <source>
        <dbReference type="EMBL" id="SDD14567.1"/>
    </source>
</evidence>
<comment type="similarity">
    <text evidence="1">Belongs to the NAD(P)-dependent epimerase/dehydratase family. SDR39U1 subfamily.</text>
</comment>
<protein>
    <recommendedName>
        <fullName evidence="6">TIGR01777 family protein</fullName>
    </recommendedName>
</protein>
<dbReference type="STRING" id="1190417.SAMN05660690_3550"/>
<dbReference type="RefSeq" id="WP_091367284.1">
    <property type="nucleotide sequence ID" value="NZ_FMZF01000005.1"/>
</dbReference>
<dbReference type="Gene3D" id="3.40.50.720">
    <property type="entry name" value="NAD(P)-binding Rossmann-like Domain"/>
    <property type="match status" value="1"/>
</dbReference>
<name>A0A1G6SEJ0_9ACTN</name>
<proteinExistence type="inferred from homology"/>
<reference evidence="5" key="1">
    <citation type="submission" date="2016-10" db="EMBL/GenBank/DDBJ databases">
        <authorList>
            <person name="Varghese N."/>
            <person name="Submissions S."/>
        </authorList>
    </citation>
    <scope>NUCLEOTIDE SEQUENCE [LARGE SCALE GENOMIC DNA]</scope>
    <source>
        <strain evidence="5">DSM 45421</strain>
    </source>
</reference>
<organism evidence="4 5">
    <name type="scientific">Geodermatophilus telluris</name>
    <dbReference type="NCBI Taxonomy" id="1190417"/>
    <lineage>
        <taxon>Bacteria</taxon>
        <taxon>Bacillati</taxon>
        <taxon>Actinomycetota</taxon>
        <taxon>Actinomycetes</taxon>
        <taxon>Geodermatophilales</taxon>
        <taxon>Geodermatophilaceae</taxon>
        <taxon>Geodermatophilus</taxon>
    </lineage>
</organism>
<gene>
    <name evidence="4" type="ORF">SAMN05660690_3550</name>
</gene>
<dbReference type="PANTHER" id="PTHR11092:SF0">
    <property type="entry name" value="EPIMERASE FAMILY PROTEIN SDR39U1"/>
    <property type="match status" value="1"/>
</dbReference>
<dbReference type="InterPro" id="IPR010099">
    <property type="entry name" value="SDR39U1"/>
</dbReference>
<dbReference type="EMBL" id="FMZF01000005">
    <property type="protein sequence ID" value="SDD14567.1"/>
    <property type="molecule type" value="Genomic_DNA"/>
</dbReference>
<evidence type="ECO:0000313" key="5">
    <source>
        <dbReference type="Proteomes" id="UP000199416"/>
    </source>
</evidence>
<dbReference type="Pfam" id="PF08338">
    <property type="entry name" value="DUF1731"/>
    <property type="match status" value="1"/>
</dbReference>
<evidence type="ECO:0000259" key="3">
    <source>
        <dbReference type="Pfam" id="PF08338"/>
    </source>
</evidence>
<feature type="domain" description="NAD-dependent epimerase/dehydratase" evidence="2">
    <location>
        <begin position="3"/>
        <end position="218"/>
    </location>
</feature>
<dbReference type="InterPro" id="IPR013549">
    <property type="entry name" value="DUF1731"/>
</dbReference>
<dbReference type="PANTHER" id="PTHR11092">
    <property type="entry name" value="SUGAR NUCLEOTIDE EPIMERASE RELATED"/>
    <property type="match status" value="1"/>
</dbReference>
<evidence type="ECO:0000259" key="2">
    <source>
        <dbReference type="Pfam" id="PF01370"/>
    </source>
</evidence>
<dbReference type="OrthoDB" id="9801773at2"/>
<dbReference type="Pfam" id="PF01370">
    <property type="entry name" value="Epimerase"/>
    <property type="match status" value="1"/>
</dbReference>
<accession>A0A1G6SEJ0</accession>
<dbReference type="SUPFAM" id="SSF51735">
    <property type="entry name" value="NAD(P)-binding Rossmann-fold domains"/>
    <property type="match status" value="1"/>
</dbReference>
<feature type="domain" description="DUF1731" evidence="3">
    <location>
        <begin position="252"/>
        <end position="299"/>
    </location>
</feature>
<dbReference type="InterPro" id="IPR036291">
    <property type="entry name" value="NAD(P)-bd_dom_sf"/>
</dbReference>
<dbReference type="Proteomes" id="UP000199416">
    <property type="component" value="Unassembled WGS sequence"/>
</dbReference>
<evidence type="ECO:0008006" key="6">
    <source>
        <dbReference type="Google" id="ProtNLM"/>
    </source>
</evidence>
<dbReference type="AlphaFoldDB" id="A0A1G6SEJ0"/>
<dbReference type="NCBIfam" id="TIGR01777">
    <property type="entry name" value="yfcH"/>
    <property type="match status" value="1"/>
</dbReference>
<keyword evidence="5" id="KW-1185">Reference proteome</keyword>
<dbReference type="InterPro" id="IPR001509">
    <property type="entry name" value="Epimerase_deHydtase"/>
</dbReference>